<reference evidence="1 2" key="1">
    <citation type="submission" date="2019-02" db="EMBL/GenBank/DDBJ databases">
        <title>Genome sequence of the sea-ice species Brumimicrobium glaciale.</title>
        <authorList>
            <person name="Bowman J.P."/>
        </authorList>
    </citation>
    <scope>NUCLEOTIDE SEQUENCE [LARGE SCALE GENOMIC DNA]</scope>
    <source>
        <strain evidence="1 2">IC156</strain>
    </source>
</reference>
<dbReference type="EMBL" id="SETE01000004">
    <property type="protein sequence ID" value="RYM33541.1"/>
    <property type="molecule type" value="Genomic_DNA"/>
</dbReference>
<protein>
    <submittedName>
        <fullName evidence="1">Uncharacterized protein</fullName>
    </submittedName>
</protein>
<evidence type="ECO:0000313" key="1">
    <source>
        <dbReference type="EMBL" id="RYM33541.1"/>
    </source>
</evidence>
<evidence type="ECO:0000313" key="2">
    <source>
        <dbReference type="Proteomes" id="UP000293952"/>
    </source>
</evidence>
<dbReference type="AlphaFoldDB" id="A0A4Q4KJT1"/>
<accession>A0A4Q4KJT1</accession>
<organism evidence="1 2">
    <name type="scientific">Brumimicrobium glaciale</name>
    <dbReference type="NCBI Taxonomy" id="200475"/>
    <lineage>
        <taxon>Bacteria</taxon>
        <taxon>Pseudomonadati</taxon>
        <taxon>Bacteroidota</taxon>
        <taxon>Flavobacteriia</taxon>
        <taxon>Flavobacteriales</taxon>
        <taxon>Crocinitomicaceae</taxon>
        <taxon>Brumimicrobium</taxon>
    </lineage>
</organism>
<dbReference type="RefSeq" id="WP_130094001.1">
    <property type="nucleotide sequence ID" value="NZ_SETE01000004.1"/>
</dbReference>
<gene>
    <name evidence="1" type="ORF">ERX46_11420</name>
</gene>
<comment type="caution">
    <text evidence="1">The sequence shown here is derived from an EMBL/GenBank/DDBJ whole genome shotgun (WGS) entry which is preliminary data.</text>
</comment>
<proteinExistence type="predicted"/>
<name>A0A4Q4KJT1_9FLAO</name>
<sequence>MKFKYRTIVYVLFVFCILNSCKPQCSERIGDQEVNLYNAMNELYKDSFNLTVEISQDTLFVDVKGLPTYTTGKDYNHVLFGYLMYNLNLDSVRSFHKIKTTISHDCNGLYYRYNTDLDRVNLVTIDFYAIENYINITKFILKNFSDREAAFADLIFEPVSEYYPKITFDEGLYNLLLKLHVAKNRSRGNISYSVDNKYELEFALMWLYYSSDFSFEDLSFQKDLLEEYIMMSNIKIKKDLNRKDLDEFYKKHFG</sequence>
<dbReference type="Proteomes" id="UP000293952">
    <property type="component" value="Unassembled WGS sequence"/>
</dbReference>
<keyword evidence="2" id="KW-1185">Reference proteome</keyword>